<dbReference type="AlphaFoldDB" id="A0A0P1GP62"/>
<dbReference type="GO" id="GO:0016301">
    <property type="term" value="F:kinase activity"/>
    <property type="evidence" value="ECO:0007669"/>
    <property type="project" value="UniProtKB-KW"/>
</dbReference>
<proteinExistence type="predicted"/>
<evidence type="ECO:0000313" key="1">
    <source>
        <dbReference type="EMBL" id="CUH77604.1"/>
    </source>
</evidence>
<dbReference type="SUPFAM" id="SSF56112">
    <property type="entry name" value="Protein kinase-like (PK-like)"/>
    <property type="match status" value="1"/>
</dbReference>
<name>A0A0P1GP62_9RHOB</name>
<organism evidence="1 2">
    <name type="scientific">Tropicibacter naphthalenivorans</name>
    <dbReference type="NCBI Taxonomy" id="441103"/>
    <lineage>
        <taxon>Bacteria</taxon>
        <taxon>Pseudomonadati</taxon>
        <taxon>Pseudomonadota</taxon>
        <taxon>Alphaproteobacteria</taxon>
        <taxon>Rhodobacterales</taxon>
        <taxon>Roseobacteraceae</taxon>
        <taxon>Tropicibacter</taxon>
    </lineage>
</organism>
<dbReference type="InterPro" id="IPR006748">
    <property type="entry name" value="NH2Glyco/OHUrea_AB-resist_kin"/>
</dbReference>
<gene>
    <name evidence="1" type="ORF">TRN7648_01562</name>
</gene>
<sequence>MDDRLHDAIEGFALTEVTALTNTPHAQLYKALGIDGAPCVLKLYREGHFGNEASGIALMNLWSESAPLACVQILGEGPGALLMEYIPGPLLGEDSRKGFDLDACQRLALVARALHAVPLPDLSRLPRLELWFGDLFNLQYAPNCPEGLRRDMGLAGDLARRMLTTDHKVRPLHGDLHHDNVIVGAHPKAIDAKGILGDPAYELANAMRNPKGCAKLQRDRDHQSARLHIFAEGLDVDPARLAAWAAAKAALSIAWRAKGVLGDDLEADVLSLLLDLAQDFAEP</sequence>
<dbReference type="Pfam" id="PF04655">
    <property type="entry name" value="APH_6_hur"/>
    <property type="match status" value="1"/>
</dbReference>
<keyword evidence="2" id="KW-1185">Reference proteome</keyword>
<evidence type="ECO:0000313" key="2">
    <source>
        <dbReference type="Proteomes" id="UP000054935"/>
    </source>
</evidence>
<dbReference type="GO" id="GO:0016773">
    <property type="term" value="F:phosphotransferase activity, alcohol group as acceptor"/>
    <property type="evidence" value="ECO:0007669"/>
    <property type="project" value="InterPro"/>
</dbReference>
<accession>A0A0P1GP62</accession>
<dbReference type="InterPro" id="IPR011009">
    <property type="entry name" value="Kinase-like_dom_sf"/>
</dbReference>
<keyword evidence="1" id="KW-0808">Transferase</keyword>
<dbReference type="RefSeq" id="WP_058247045.1">
    <property type="nucleotide sequence ID" value="NZ_CYSE01000002.1"/>
</dbReference>
<dbReference type="EMBL" id="CYSE01000002">
    <property type="protein sequence ID" value="CUH77604.1"/>
    <property type="molecule type" value="Genomic_DNA"/>
</dbReference>
<keyword evidence="1" id="KW-0418">Kinase</keyword>
<dbReference type="STRING" id="441103.TRN7648_01562"/>
<dbReference type="GO" id="GO:0019748">
    <property type="term" value="P:secondary metabolic process"/>
    <property type="evidence" value="ECO:0007669"/>
    <property type="project" value="InterPro"/>
</dbReference>
<protein>
    <submittedName>
        <fullName evidence="1">Aminoglycoside/hydroxyurea antibiotic resistance kinase</fullName>
    </submittedName>
</protein>
<dbReference type="Proteomes" id="UP000054935">
    <property type="component" value="Unassembled WGS sequence"/>
</dbReference>
<dbReference type="OrthoDB" id="3638028at2"/>
<reference evidence="1 2" key="1">
    <citation type="submission" date="2015-09" db="EMBL/GenBank/DDBJ databases">
        <authorList>
            <consortium name="Swine Surveillance"/>
        </authorList>
    </citation>
    <scope>NUCLEOTIDE SEQUENCE [LARGE SCALE GENOMIC DNA]</scope>
    <source>
        <strain evidence="1 2">CECT 7648</strain>
    </source>
</reference>